<keyword evidence="6" id="KW-0812">Transmembrane</keyword>
<evidence type="ECO:0000256" key="6">
    <source>
        <dbReference type="SAM" id="Phobius"/>
    </source>
</evidence>
<dbReference type="SUPFAM" id="SSF51126">
    <property type="entry name" value="Pectin lyase-like"/>
    <property type="match status" value="1"/>
</dbReference>
<gene>
    <name evidence="8" type="ORF">EHS19_00955</name>
</gene>
<dbReference type="GO" id="GO:0016020">
    <property type="term" value="C:membrane"/>
    <property type="evidence" value="ECO:0007669"/>
    <property type="project" value="InterPro"/>
</dbReference>
<keyword evidence="6" id="KW-0472">Membrane</keyword>
<dbReference type="Gene3D" id="2.60.40.10">
    <property type="entry name" value="Immunoglobulins"/>
    <property type="match status" value="3"/>
</dbReference>
<dbReference type="InterPro" id="IPR012334">
    <property type="entry name" value="Pectin_lyas_fold"/>
</dbReference>
<proteinExistence type="predicted"/>
<dbReference type="OrthoDB" id="9763188at2"/>
<dbReference type="RefSeq" id="WP_151915917.1">
    <property type="nucleotide sequence ID" value="NZ_RQSP01000002.1"/>
</dbReference>
<reference evidence="8 9" key="1">
    <citation type="journal article" date="2019" name="Int. J. Syst. Evol. Microbiol.">
        <title>Bifidobacterium jacchi sp. nov., isolated from the faeces of a baby common marmoset (Callithrix jacchus).</title>
        <authorList>
            <person name="Modesto M."/>
            <person name="Watanabe K."/>
            <person name="Arita M."/>
            <person name="Satti M."/>
            <person name="Oki K."/>
            <person name="Sciavilla P."/>
            <person name="Patavino C."/>
            <person name="Camma C."/>
            <person name="Michelini S."/>
            <person name="Sgorbati B."/>
            <person name="Mattarelli P."/>
        </authorList>
    </citation>
    <scope>NUCLEOTIDE SEQUENCE [LARGE SCALE GENOMIC DNA]</scope>
    <source>
        <strain evidence="8 9">MRM 9.3</strain>
    </source>
</reference>
<dbReference type="InterPro" id="IPR019931">
    <property type="entry name" value="LPXTG_anchor"/>
</dbReference>
<evidence type="ECO:0000259" key="7">
    <source>
        <dbReference type="PROSITE" id="PS50847"/>
    </source>
</evidence>
<evidence type="ECO:0000313" key="9">
    <source>
        <dbReference type="Proteomes" id="UP000326336"/>
    </source>
</evidence>
<evidence type="ECO:0000256" key="4">
    <source>
        <dbReference type="ARBA" id="ARBA00023088"/>
    </source>
</evidence>
<name>A0A5N5RMI0_9BIFI</name>
<organism evidence="8 9">
    <name type="scientific">Bifidobacterium jacchi</name>
    <dbReference type="NCBI Taxonomy" id="2490545"/>
    <lineage>
        <taxon>Bacteria</taxon>
        <taxon>Bacillati</taxon>
        <taxon>Actinomycetota</taxon>
        <taxon>Actinomycetes</taxon>
        <taxon>Bifidobacteriales</taxon>
        <taxon>Bifidobacteriaceae</taxon>
        <taxon>Bifidobacterium</taxon>
    </lineage>
</organism>
<dbReference type="Gene3D" id="2.160.20.10">
    <property type="entry name" value="Single-stranded right-handed beta-helix, Pectin lyase-like"/>
    <property type="match status" value="1"/>
</dbReference>
<evidence type="ECO:0000256" key="5">
    <source>
        <dbReference type="SAM" id="MobiDB-lite"/>
    </source>
</evidence>
<accession>A0A5N5RMI0</accession>
<dbReference type="PANTHER" id="PTHR24273:SF32">
    <property type="entry name" value="HYALIN"/>
    <property type="match status" value="1"/>
</dbReference>
<keyword evidence="6" id="KW-1133">Transmembrane helix</keyword>
<feature type="domain" description="Gram-positive cocci surface proteins LPxTG" evidence="7">
    <location>
        <begin position="1373"/>
        <end position="1408"/>
    </location>
</feature>
<dbReference type="InterPro" id="IPR022038">
    <property type="entry name" value="Ig-like_bact"/>
</dbReference>
<feature type="transmembrane region" description="Helical" evidence="6">
    <location>
        <begin position="1382"/>
        <end position="1401"/>
    </location>
</feature>
<keyword evidence="9" id="KW-1185">Reference proteome</keyword>
<keyword evidence="2" id="KW-0964">Secreted</keyword>
<dbReference type="PROSITE" id="PS50847">
    <property type="entry name" value="GRAM_POS_ANCHORING"/>
    <property type="match status" value="1"/>
</dbReference>
<dbReference type="EMBL" id="RQSP01000002">
    <property type="protein sequence ID" value="KAB5608546.1"/>
    <property type="molecule type" value="Genomic_DNA"/>
</dbReference>
<evidence type="ECO:0000313" key="8">
    <source>
        <dbReference type="EMBL" id="KAB5608546.1"/>
    </source>
</evidence>
<evidence type="ECO:0000256" key="3">
    <source>
        <dbReference type="ARBA" id="ARBA00022729"/>
    </source>
</evidence>
<dbReference type="Gene3D" id="2.60.40.3630">
    <property type="match status" value="1"/>
</dbReference>
<keyword evidence="1" id="KW-0134">Cell wall</keyword>
<dbReference type="Proteomes" id="UP000326336">
    <property type="component" value="Unassembled WGS sequence"/>
</dbReference>
<dbReference type="InterPro" id="IPR013783">
    <property type="entry name" value="Ig-like_fold"/>
</dbReference>
<dbReference type="GO" id="GO:0005509">
    <property type="term" value="F:calcium ion binding"/>
    <property type="evidence" value="ECO:0007669"/>
    <property type="project" value="InterPro"/>
</dbReference>
<dbReference type="InterPro" id="IPR015919">
    <property type="entry name" value="Cadherin-like_sf"/>
</dbReference>
<feature type="region of interest" description="Disordered" evidence="5">
    <location>
        <begin position="1336"/>
        <end position="1376"/>
    </location>
</feature>
<comment type="caution">
    <text evidence="8">The sequence shown here is derived from an EMBL/GenBank/DDBJ whole genome shotgun (WGS) entry which is preliminary data.</text>
</comment>
<keyword evidence="3" id="KW-0732">Signal</keyword>
<feature type="transmembrane region" description="Helical" evidence="6">
    <location>
        <begin position="22"/>
        <end position="44"/>
    </location>
</feature>
<sequence length="1408" mass="149799">MGYAQHANTANVATLRERFGKFAVTVVAAAASAAMALTMLPLGVQTASAADNAFTDSGTVTTYAPTGVGNGTTTSPDVASTKYNVTANGTKVEAVQYTANGHNFDIARFKSDSRTPVITVTVPNEEISFVNIYPQRYYPATAYSVDKETNTLTFKMEKSLYEAIVMVNGDATNKTGKPYLAVINDPEEREGTVPDKTSAADGSGINEKTGVLNIAEYAKNWFKSHSNAEIQQANLVKATVSPWAGKTVGKTQIPADAKIDAGKIVPASTKEVTYPNERALAADDYTYVLQAALDEIKSNDKLNTLYFPNGTYIYGGLDIARWTTKHLNVYVDEGALLKNHVQPNREAMEPAIGIWSSKDITISGRGMFDNNGVQNYRQDNHDAYRSQHQGGVMVVKSQNITFNDTYMRDSKQWNYETHTAENVTFNNIKGLTPYGQPWVDGTDLASGKNLTINGVMTLGNDDAFASGHYNPGNQFEPTHADNIKGFGMNGDSPRTQEWIDAAAAYEHYSEMHNLNNLAWDTDDTENVTVNNTVNWSYAGGNGIRLGHSTFGHKLKNYTFNNFNPISFQGGGKGITVQNNTGTYPQYEDFTIRNSSFDTSRVGTNFSINGKDPLIKNVTVDNVWFSNANAGSNITNIENATLNDIYIGGKQVRYSNQNKLTVNNVTNLTYTYTDADGKTQPVKENTLPTFTSPEADNLIAKSNNVTSFKVAATDADEGDTVVVAVDKTTLPEGAKYDDKTQTFSWKPTEAQANKAYEVKFTAADKGAQEGDYDPVAKTVTITVQSSSSSAAPVEGAVSGDTFNGSWSGDAKVNASTQRTIRLSNASGDSKQAFVELDLSKVKTLGEYDDANLVLTYMGHRRTATATDEIALKATKTLEGCTGNNGAATSCSISEMTWNNHPKVSTEAADSVQSANFTVGNVTVAEGSEDQVKGNAIDGRKVRVDVSDFVRAAQAAKQTKLILALNITGSYEVRFVSTEGATTNKLNNATADMAPALEVTTVSPTKLTGPTAQSIEQYTAAHSDVFEITGVDPVQIALTGDTANGKITWNNDENRLEFAEGIPAGDHKVTVTLTDKNGAKSSVDFTLTVTAQRDTTAPVFSGVVDATVEFGAKFDPLAGVKAEDAVDGDVTASIKVEGTVDTKKAGEYTLTYTVTDAAGNKATATRTVTVKPEPVVLTGAVVAKQPTKVEYTVGETFNAAGLEVVKTFSDGSKSDPVASGEYDLKADVDLTKPFAAAAVGKVTVTVALKSDATKTATFNVTVNPDTTAPVFSGLDDATVAFGGTFDPLTGVSAKDAVDGDVTASIKVSGKLDTNKAGVYTLTYTAVDAAGNTATATRKVTVEKKGTTTPTPTPTTPTTPSKTPTTPVTPSKKPTLSNTGSEVSVLAWVLALAVVCGAGLMAVARRRSNGR</sequence>
<dbReference type="InterPro" id="IPR011050">
    <property type="entry name" value="Pectin_lyase_fold/virulence"/>
</dbReference>
<dbReference type="Pfam" id="PF05345">
    <property type="entry name" value="He_PIG"/>
    <property type="match status" value="1"/>
</dbReference>
<dbReference type="InterPro" id="IPR032179">
    <property type="entry name" value="Cry22Aa_Ig-like"/>
</dbReference>
<keyword evidence="4" id="KW-0572">Peptidoglycan-anchor</keyword>
<feature type="compositionally biased region" description="Low complexity" evidence="5">
    <location>
        <begin position="1355"/>
        <end position="1372"/>
    </location>
</feature>
<evidence type="ECO:0000256" key="1">
    <source>
        <dbReference type="ARBA" id="ARBA00022512"/>
    </source>
</evidence>
<dbReference type="Pfam" id="PF16403">
    <property type="entry name" value="Bact_surface_Ig-like"/>
    <property type="match status" value="2"/>
</dbReference>
<dbReference type="SUPFAM" id="SSF49313">
    <property type="entry name" value="Cadherin-like"/>
    <property type="match status" value="1"/>
</dbReference>
<protein>
    <submittedName>
        <fullName evidence="8">DUF5011 domain-containing protein</fullName>
    </submittedName>
</protein>
<dbReference type="GO" id="GO:0005975">
    <property type="term" value="P:carbohydrate metabolic process"/>
    <property type="evidence" value="ECO:0007669"/>
    <property type="project" value="UniProtKB-ARBA"/>
</dbReference>
<dbReference type="PANTHER" id="PTHR24273">
    <property type="entry name" value="FI04643P-RELATED"/>
    <property type="match status" value="1"/>
</dbReference>
<evidence type="ECO:0000256" key="2">
    <source>
        <dbReference type="ARBA" id="ARBA00022525"/>
    </source>
</evidence>
<dbReference type="Pfam" id="PF07523">
    <property type="entry name" value="Big_3"/>
    <property type="match status" value="1"/>
</dbReference>